<gene>
    <name evidence="2" type="ORF">GCM10017579_30700</name>
</gene>
<evidence type="ECO:0000256" key="1">
    <source>
        <dbReference type="SAM" id="MobiDB-lite"/>
    </source>
</evidence>
<feature type="region of interest" description="Disordered" evidence="1">
    <location>
        <begin position="33"/>
        <end position="70"/>
    </location>
</feature>
<evidence type="ECO:0000313" key="2">
    <source>
        <dbReference type="EMBL" id="GLJ69034.1"/>
    </source>
</evidence>
<keyword evidence="3" id="KW-1185">Reference proteome</keyword>
<accession>A0ABQ5SYX2</accession>
<protein>
    <recommendedName>
        <fullName evidence="4">DksA C4-type domain-containing protein</fullName>
    </recommendedName>
</protein>
<evidence type="ECO:0008006" key="4">
    <source>
        <dbReference type="Google" id="ProtNLM"/>
    </source>
</evidence>
<organism evidence="2 3">
    <name type="scientific">Nocardioides luteus</name>
    <dbReference type="NCBI Taxonomy" id="1844"/>
    <lineage>
        <taxon>Bacteria</taxon>
        <taxon>Bacillati</taxon>
        <taxon>Actinomycetota</taxon>
        <taxon>Actinomycetes</taxon>
        <taxon>Propionibacteriales</taxon>
        <taxon>Nocardioidaceae</taxon>
        <taxon>Nocardioides</taxon>
    </lineage>
</organism>
<evidence type="ECO:0000313" key="3">
    <source>
        <dbReference type="Proteomes" id="UP001142292"/>
    </source>
</evidence>
<proteinExistence type="predicted"/>
<dbReference type="EMBL" id="BSEL01000005">
    <property type="protein sequence ID" value="GLJ69034.1"/>
    <property type="molecule type" value="Genomic_DNA"/>
</dbReference>
<name>A0ABQ5SYX2_9ACTN</name>
<reference evidence="2" key="2">
    <citation type="submission" date="2023-01" db="EMBL/GenBank/DDBJ databases">
        <authorList>
            <person name="Sun Q."/>
            <person name="Evtushenko L."/>
        </authorList>
    </citation>
    <scope>NUCLEOTIDE SEQUENCE</scope>
    <source>
        <strain evidence="2">VKM Ac-1246</strain>
    </source>
</reference>
<comment type="caution">
    <text evidence="2">The sequence shown here is derived from an EMBL/GenBank/DDBJ whole genome shotgun (WGS) entry which is preliminary data.</text>
</comment>
<sequence>MAAGGQGFVEQARLGRLAGTLAALETDEDAALCVDTGKPHDPNLRGGADSPDVRRPQSSGFRLPPGRTNR</sequence>
<dbReference type="Proteomes" id="UP001142292">
    <property type="component" value="Unassembled WGS sequence"/>
</dbReference>
<reference evidence="2" key="1">
    <citation type="journal article" date="2014" name="Int. J. Syst. Evol. Microbiol.">
        <title>Complete genome of a new Firmicutes species belonging to the dominant human colonic microbiota ('Ruminococcus bicirculans') reveals two chromosomes and a selective capacity to utilize plant glucans.</title>
        <authorList>
            <consortium name="NISC Comparative Sequencing Program"/>
            <person name="Wegmann U."/>
            <person name="Louis P."/>
            <person name="Goesmann A."/>
            <person name="Henrissat B."/>
            <person name="Duncan S.H."/>
            <person name="Flint H.J."/>
        </authorList>
    </citation>
    <scope>NUCLEOTIDE SEQUENCE</scope>
    <source>
        <strain evidence="2">VKM Ac-1246</strain>
    </source>
</reference>